<dbReference type="FunFam" id="1.10.340.70:FF:000001">
    <property type="entry name" value="Retrovirus-related Pol polyprotein from transposon gypsy-like Protein"/>
    <property type="match status" value="1"/>
</dbReference>
<dbReference type="GO" id="GO:0015074">
    <property type="term" value="P:DNA integration"/>
    <property type="evidence" value="ECO:0007669"/>
    <property type="project" value="InterPro"/>
</dbReference>
<dbReference type="FunFam" id="3.30.420.10:FF:000032">
    <property type="entry name" value="Retrovirus-related Pol polyprotein from transposon 297-like Protein"/>
    <property type="match status" value="1"/>
</dbReference>
<dbReference type="Ensembl" id="ENSOKIT00005115536.1">
    <property type="protein sequence ID" value="ENSOKIP00005107819.1"/>
    <property type="gene ID" value="ENSOKIG00005047240.1"/>
</dbReference>
<dbReference type="InterPro" id="IPR036397">
    <property type="entry name" value="RNaseH_sf"/>
</dbReference>
<reference evidence="3" key="1">
    <citation type="submission" date="2025-08" db="UniProtKB">
        <authorList>
            <consortium name="Ensembl"/>
        </authorList>
    </citation>
    <scope>IDENTIFICATION</scope>
</reference>
<sequence length="515" mass="57248">MPLRAKPPTGVALIRTVVRSATKQVPQGNCSLKVSVPDRSYEPFIFEGFVSLTNDEASQRPVKILRDTGAAQSFILSDVLPLSDDTYCGSSVLVQGIEMGFVPVPLHFVKVHSELISGIFRVGVRPMLPVKGVTFIMGNDIAGGKVVPVLDKSDHSLSNELAQKYPHVFPACAVTRAQALQEGDVIDLLNTVLFKEVDQEDGLCDTSEKLITSDKQPRKESKNVELIAEAIQLPVTREQLIANQKVDNKLAKCFSSVVSLEDVKKKSVAYFIDGNLLMRKWKSHVDADGDWNAVYQIVIPTAFRQNVLSLAHDHQWSGHLGITKTYDRILRHFFWPGLKQDVAQFCRTCHTCQITGKPNQVIPPAPLCPVPVIGEPFEHVVVDCVGPLPKTKSGNQFLLTIMCMATRYPEAIPLRRITAPVVSKALIKFFTTFGLPKVVQSDQGTNFLSKLFKQVIKSLSITHRVSSTYHPESQGALERWHQTLKSMLRKYCLESEKDWDEGVPLVLFAARETVP</sequence>
<evidence type="ECO:0000259" key="2">
    <source>
        <dbReference type="PROSITE" id="PS50994"/>
    </source>
</evidence>
<evidence type="ECO:0000313" key="3">
    <source>
        <dbReference type="Ensembl" id="ENSOKIP00005107819.1"/>
    </source>
</evidence>
<dbReference type="GeneTree" id="ENSGT01050000244855"/>
<dbReference type="SUPFAM" id="SSF53098">
    <property type="entry name" value="Ribonuclease H-like"/>
    <property type="match status" value="1"/>
</dbReference>
<dbReference type="Pfam" id="PF00665">
    <property type="entry name" value="rve"/>
    <property type="match status" value="1"/>
</dbReference>
<evidence type="ECO:0000256" key="1">
    <source>
        <dbReference type="ARBA" id="ARBA00039658"/>
    </source>
</evidence>
<proteinExistence type="predicted"/>
<protein>
    <recommendedName>
        <fullName evidence="1">Gypsy retrotransposon integrase-like protein 1</fullName>
    </recommendedName>
</protein>
<dbReference type="PANTHER" id="PTHR37984">
    <property type="entry name" value="PROTEIN CBG26694"/>
    <property type="match status" value="1"/>
</dbReference>
<dbReference type="Pfam" id="PF17921">
    <property type="entry name" value="Integrase_H2C2"/>
    <property type="match status" value="1"/>
</dbReference>
<dbReference type="InterPro" id="IPR041588">
    <property type="entry name" value="Integrase_H2C2"/>
</dbReference>
<dbReference type="Gene3D" id="1.10.340.70">
    <property type="match status" value="1"/>
</dbReference>
<reference evidence="3" key="2">
    <citation type="submission" date="2025-09" db="UniProtKB">
        <authorList>
            <consortium name="Ensembl"/>
        </authorList>
    </citation>
    <scope>IDENTIFICATION</scope>
</reference>
<organism evidence="3 4">
    <name type="scientific">Oncorhynchus kisutch</name>
    <name type="common">Coho salmon</name>
    <name type="synonym">Salmo kisutch</name>
    <dbReference type="NCBI Taxonomy" id="8019"/>
    <lineage>
        <taxon>Eukaryota</taxon>
        <taxon>Metazoa</taxon>
        <taxon>Chordata</taxon>
        <taxon>Craniata</taxon>
        <taxon>Vertebrata</taxon>
        <taxon>Euteleostomi</taxon>
        <taxon>Actinopterygii</taxon>
        <taxon>Neopterygii</taxon>
        <taxon>Teleostei</taxon>
        <taxon>Protacanthopterygii</taxon>
        <taxon>Salmoniformes</taxon>
        <taxon>Salmonidae</taxon>
        <taxon>Salmoninae</taxon>
        <taxon>Oncorhynchus</taxon>
    </lineage>
</organism>
<accession>A0A8C7L068</accession>
<dbReference type="Gene3D" id="3.30.420.10">
    <property type="entry name" value="Ribonuclease H-like superfamily/Ribonuclease H"/>
    <property type="match status" value="1"/>
</dbReference>
<name>A0A8C7L068_ONCKI</name>
<feature type="domain" description="Integrase catalytic" evidence="2">
    <location>
        <begin position="372"/>
        <end position="515"/>
    </location>
</feature>
<dbReference type="Proteomes" id="UP000694557">
    <property type="component" value="Unassembled WGS sequence"/>
</dbReference>
<dbReference type="InterPro" id="IPR001584">
    <property type="entry name" value="Integrase_cat-core"/>
</dbReference>
<dbReference type="InterPro" id="IPR012337">
    <property type="entry name" value="RNaseH-like_sf"/>
</dbReference>
<keyword evidence="4" id="KW-1185">Reference proteome</keyword>
<dbReference type="GO" id="GO:0003676">
    <property type="term" value="F:nucleic acid binding"/>
    <property type="evidence" value="ECO:0007669"/>
    <property type="project" value="InterPro"/>
</dbReference>
<dbReference type="PANTHER" id="PTHR37984:SF15">
    <property type="entry name" value="INTEGRASE CATALYTIC DOMAIN-CONTAINING PROTEIN"/>
    <property type="match status" value="1"/>
</dbReference>
<dbReference type="AlphaFoldDB" id="A0A8C7L068"/>
<dbReference type="InterPro" id="IPR050951">
    <property type="entry name" value="Retrovirus_Pol_polyprotein"/>
</dbReference>
<evidence type="ECO:0000313" key="4">
    <source>
        <dbReference type="Proteomes" id="UP000694557"/>
    </source>
</evidence>
<dbReference type="PROSITE" id="PS50994">
    <property type="entry name" value="INTEGRASE"/>
    <property type="match status" value="1"/>
</dbReference>